<dbReference type="EMBL" id="CP043884">
    <property type="protein sequence ID" value="QOI41943.1"/>
    <property type="molecule type" value="Genomic_DNA"/>
</dbReference>
<evidence type="ECO:0000313" key="2">
    <source>
        <dbReference type="Proteomes" id="UP000663124"/>
    </source>
</evidence>
<proteinExistence type="predicted"/>
<dbReference type="AlphaFoldDB" id="A0AAP9WAA6"/>
<dbReference type="Proteomes" id="UP000663124">
    <property type="component" value="Chromosome 1"/>
</dbReference>
<accession>A0AAP9WAA6</accession>
<protein>
    <submittedName>
        <fullName evidence="1">Uncharacterized protein</fullName>
    </submittedName>
</protein>
<gene>
    <name evidence="1" type="ORF">Lepto782_06475</name>
</gene>
<organism evidence="1 2">
    <name type="scientific">Leptospira interrogans serovar Canicola</name>
    <dbReference type="NCBI Taxonomy" id="211880"/>
    <lineage>
        <taxon>Bacteria</taxon>
        <taxon>Pseudomonadati</taxon>
        <taxon>Spirochaetota</taxon>
        <taxon>Spirochaetia</taxon>
        <taxon>Leptospirales</taxon>
        <taxon>Leptospiraceae</taxon>
        <taxon>Leptospira</taxon>
    </lineage>
</organism>
<name>A0AAP9WAA6_LEPIR</name>
<evidence type="ECO:0000313" key="1">
    <source>
        <dbReference type="EMBL" id="QOI41943.1"/>
    </source>
</evidence>
<sequence length="59" mass="6875">MDHKIVICGSSHILKMIYKAQIPTFFKKMNHGFFYKLKLNYIGRNNSQINSHSTSKSNN</sequence>
<reference evidence="1" key="1">
    <citation type="submission" date="2019-09" db="EMBL/GenBank/DDBJ databases">
        <title>Comparative Genomics of Leptospira interrogans Reveals Genome Plasticity - A Common Adaptive Strategy for Survival in Various Hosts.</title>
        <authorList>
            <person name="Ramli S.R."/>
            <person name="Bunk B."/>
            <person name="Goris M."/>
            <person name="Bhuju S."/>
            <person name="Jarek M."/>
            <person name="Sproer C."/>
            <person name="Mustakim S."/>
            <person name="Strommenger B."/>
            <person name="Pessler F."/>
        </authorList>
    </citation>
    <scope>NUCLEOTIDE SEQUENCE</scope>
    <source>
        <strain evidence="1">782</strain>
    </source>
</reference>